<dbReference type="OrthoDB" id="10262026at2759"/>
<evidence type="ECO:0000256" key="2">
    <source>
        <dbReference type="ARBA" id="ARBA00022737"/>
    </source>
</evidence>
<keyword evidence="4" id="KW-0833">Ubl conjugation pathway</keyword>
<dbReference type="InterPro" id="IPR011990">
    <property type="entry name" value="TPR-like_helical_dom_sf"/>
</dbReference>
<dbReference type="InterPro" id="IPR019734">
    <property type="entry name" value="TPR_rpt"/>
</dbReference>
<dbReference type="GO" id="GO:0005680">
    <property type="term" value="C:anaphase-promoting complex"/>
    <property type="evidence" value="ECO:0007669"/>
    <property type="project" value="InterPro"/>
</dbReference>
<dbReference type="InterPro" id="IPR007192">
    <property type="entry name" value="APC8"/>
</dbReference>
<evidence type="ECO:0000259" key="9">
    <source>
        <dbReference type="Pfam" id="PF04049"/>
    </source>
</evidence>
<feature type="repeat" description="TPR" evidence="7">
    <location>
        <begin position="425"/>
        <end position="458"/>
    </location>
</feature>
<evidence type="ECO:0000313" key="10">
    <source>
        <dbReference type="EMBL" id="VDK32719.1"/>
    </source>
</evidence>
<reference evidence="12" key="1">
    <citation type="submission" date="2016-04" db="UniProtKB">
        <authorList>
            <consortium name="WormBaseParasite"/>
        </authorList>
    </citation>
    <scope>IDENTIFICATION</scope>
</reference>
<keyword evidence="2" id="KW-0677">Repeat</keyword>
<keyword evidence="5 7" id="KW-0802">TPR repeat</keyword>
<sequence>MSQEVLNLSISIDKVQSDLHIALAKCQVRGLVHSATWLAELLLSTQQKPPNCDSVVETEVSPGSLIADQYNGLSFENFSKYNLAKCYFDTQEYARCAHLLASIPRQDSHPLIDFLHFYSRYMSIEKHITDDSITNRDTSNYAKCGSALPSEIYRNDLSGLKSDMEQRFCNVDDMQGDSLNTFLSSPVDVYTAYVYALVQIRLGFQSAALKILVHTVKKDPLLWPAWAELIKLFEDREKLDRLFPPSTPSDSANWMLEFFRAKALLHIQESERALSALTALSNSGFHNSLNLQSDIADAHERLRDLDTSVEIYKKIFAIDQYRLTDTDIFSNVLFVRGEHNELAYLARRCAEIDKYKPETCCVLGNFYGLRSQHDKAVLYFQRALRLQPRYALVWILLGHEYVELQHLKLAIYAYNQAILHNRHDHRGWYGLGQLYEFIKQPEHALYYYKRAQYLCPTDSRVIVALGDMYEKLGNVQAAKKCFWRAYCVGDMEGSALAALARCFEKSGESCEAAAAHTQFIRQCETRGVSNEADLGRAYRYLANYHFKHGHHNDAVIAINKCLDFPEIREEAKALCLQLTLLSGSAPSTSECQAPEKLAINLGNNKGDCLLPYGVADERNSLATRPRLKARRRLKQSDFTPDAGDVSMGSTSFQDASTNQTDDADFD</sequence>
<evidence type="ECO:0000313" key="12">
    <source>
        <dbReference type="WBParaSite" id="TASK_0000401201-mRNA-1"/>
    </source>
</evidence>
<dbReference type="STRING" id="60517.A0A158R7K7"/>
<dbReference type="Pfam" id="PF04049">
    <property type="entry name" value="ANAPC8"/>
    <property type="match status" value="1"/>
</dbReference>
<name>A0A158R7K7_TAEAS</name>
<evidence type="ECO:0000256" key="7">
    <source>
        <dbReference type="PROSITE-ProRule" id="PRU00339"/>
    </source>
</evidence>
<feature type="compositionally biased region" description="Polar residues" evidence="8">
    <location>
        <begin position="647"/>
        <end position="660"/>
    </location>
</feature>
<dbReference type="WBParaSite" id="TASK_0000401201-mRNA-1">
    <property type="protein sequence ID" value="TASK_0000401201-mRNA-1"/>
    <property type="gene ID" value="TASK_0000401201"/>
</dbReference>
<proteinExistence type="predicted"/>
<evidence type="ECO:0000313" key="11">
    <source>
        <dbReference type="Proteomes" id="UP000282613"/>
    </source>
</evidence>
<keyword evidence="11" id="KW-1185">Reference proteome</keyword>
<reference evidence="10 11" key="2">
    <citation type="submission" date="2018-11" db="EMBL/GenBank/DDBJ databases">
        <authorList>
            <consortium name="Pathogen Informatics"/>
        </authorList>
    </citation>
    <scope>NUCLEOTIDE SEQUENCE [LARGE SCALE GENOMIC DNA]</scope>
</reference>
<feature type="region of interest" description="Disordered" evidence="8">
    <location>
        <begin position="623"/>
        <end position="666"/>
    </location>
</feature>
<organism evidence="12">
    <name type="scientific">Taenia asiatica</name>
    <name type="common">Asian tapeworm</name>
    <dbReference type="NCBI Taxonomy" id="60517"/>
    <lineage>
        <taxon>Eukaryota</taxon>
        <taxon>Metazoa</taxon>
        <taxon>Spiralia</taxon>
        <taxon>Lophotrochozoa</taxon>
        <taxon>Platyhelminthes</taxon>
        <taxon>Cestoda</taxon>
        <taxon>Eucestoda</taxon>
        <taxon>Cyclophyllidea</taxon>
        <taxon>Taeniidae</taxon>
        <taxon>Taenia</taxon>
    </lineage>
</organism>
<dbReference type="Proteomes" id="UP000282613">
    <property type="component" value="Unassembled WGS sequence"/>
</dbReference>
<feature type="domain" description="Cdc23" evidence="9">
    <location>
        <begin position="15"/>
        <end position="294"/>
    </location>
</feature>
<dbReference type="PROSITE" id="PS50005">
    <property type="entry name" value="TPR"/>
    <property type="match status" value="3"/>
</dbReference>
<dbReference type="GO" id="GO:0016567">
    <property type="term" value="P:protein ubiquitination"/>
    <property type="evidence" value="ECO:0007669"/>
    <property type="project" value="TreeGrafter"/>
</dbReference>
<feature type="repeat" description="TPR" evidence="7">
    <location>
        <begin position="357"/>
        <end position="390"/>
    </location>
</feature>
<evidence type="ECO:0000256" key="1">
    <source>
        <dbReference type="ARBA" id="ARBA00022618"/>
    </source>
</evidence>
<dbReference type="GO" id="GO:0031145">
    <property type="term" value="P:anaphase-promoting complex-dependent catabolic process"/>
    <property type="evidence" value="ECO:0007669"/>
    <property type="project" value="TreeGrafter"/>
</dbReference>
<dbReference type="PANTHER" id="PTHR12558">
    <property type="entry name" value="CELL DIVISION CYCLE 16,23,27"/>
    <property type="match status" value="1"/>
</dbReference>
<accession>A0A158R7K7</accession>
<feature type="repeat" description="TPR" evidence="7">
    <location>
        <begin position="391"/>
        <end position="424"/>
    </location>
</feature>
<dbReference type="Gene3D" id="1.25.40.10">
    <property type="entry name" value="Tetratricopeptide repeat domain"/>
    <property type="match status" value="2"/>
</dbReference>
<dbReference type="GO" id="GO:0045842">
    <property type="term" value="P:positive regulation of mitotic metaphase/anaphase transition"/>
    <property type="evidence" value="ECO:0007669"/>
    <property type="project" value="TreeGrafter"/>
</dbReference>
<dbReference type="SMART" id="SM00028">
    <property type="entry name" value="TPR"/>
    <property type="match status" value="6"/>
</dbReference>
<dbReference type="PANTHER" id="PTHR12558:SF10">
    <property type="entry name" value="CELL DIVISION CYCLE PROTEIN 23 HOMOLOG"/>
    <property type="match status" value="1"/>
</dbReference>
<dbReference type="SUPFAM" id="SSF48452">
    <property type="entry name" value="TPR-like"/>
    <property type="match status" value="2"/>
</dbReference>
<dbReference type="GO" id="GO:0051301">
    <property type="term" value="P:cell division"/>
    <property type="evidence" value="ECO:0007669"/>
    <property type="project" value="UniProtKB-KW"/>
</dbReference>
<evidence type="ECO:0000256" key="5">
    <source>
        <dbReference type="ARBA" id="ARBA00022803"/>
    </source>
</evidence>
<keyword evidence="1" id="KW-0132">Cell division</keyword>
<evidence type="ECO:0000256" key="4">
    <source>
        <dbReference type="ARBA" id="ARBA00022786"/>
    </source>
</evidence>
<protein>
    <submittedName>
        <fullName evidence="12">TPR_REGION domain-containing protein</fullName>
    </submittedName>
</protein>
<dbReference type="Pfam" id="PF13181">
    <property type="entry name" value="TPR_8"/>
    <property type="match status" value="3"/>
</dbReference>
<evidence type="ECO:0000256" key="8">
    <source>
        <dbReference type="SAM" id="MobiDB-lite"/>
    </source>
</evidence>
<evidence type="ECO:0000256" key="6">
    <source>
        <dbReference type="ARBA" id="ARBA00023306"/>
    </source>
</evidence>
<keyword evidence="6" id="KW-0131">Cell cycle</keyword>
<gene>
    <name evidence="10" type="ORF">TASK_LOCUS4013</name>
</gene>
<dbReference type="EMBL" id="UYRS01018323">
    <property type="protein sequence ID" value="VDK32719.1"/>
    <property type="molecule type" value="Genomic_DNA"/>
</dbReference>
<dbReference type="AlphaFoldDB" id="A0A158R7K7"/>
<keyword evidence="3" id="KW-0498">Mitosis</keyword>
<evidence type="ECO:0000256" key="3">
    <source>
        <dbReference type="ARBA" id="ARBA00022776"/>
    </source>
</evidence>